<name>A0ABX2LX28_9BURK</name>
<dbReference type="RefSeq" id="WP_079214611.1">
    <property type="nucleotide sequence ID" value="NZ_CP018845.1"/>
</dbReference>
<comment type="caution">
    <text evidence="3">The sequence shown here is derived from an EMBL/GenBank/DDBJ whole genome shotgun (WGS) entry which is preliminary data.</text>
</comment>
<sequence length="290" mass="30930">MSGQAGRLPRSSMQPMFLPATPGARFCLYHAPAPGRACRGGFVYVQPFAEEMNRSRRMASLQAAALAEAGFGVLVIDLLGCGDSSGDSGDATWPQWQADVLLALRWLRSQLQAPVGLWGLRLGALLALDVARMQPHEVDALLLWNPVLDGKSFMTQFLRLRLAAGLTGAHGQGAPAGGVKDLRAQLEAGQMLEIAGYHLNPALAHVIDALQASALTPPPIPCHWLEVVRDADAPPAPALSAVLEQWHARQAPARLHQVAGPAFWSTPEITSCQPLIELSCALALEGLRDA</sequence>
<dbReference type="EMBL" id="JABFMT010000007">
    <property type="protein sequence ID" value="NUU01818.1"/>
    <property type="molecule type" value="Genomic_DNA"/>
</dbReference>
<evidence type="ECO:0000259" key="2">
    <source>
        <dbReference type="Pfam" id="PF12146"/>
    </source>
</evidence>
<evidence type="ECO:0000313" key="3">
    <source>
        <dbReference type="EMBL" id="NUU01818.1"/>
    </source>
</evidence>
<dbReference type="InterPro" id="IPR022742">
    <property type="entry name" value="Hydrolase_4"/>
</dbReference>
<evidence type="ECO:0000256" key="1">
    <source>
        <dbReference type="ARBA" id="ARBA00022801"/>
    </source>
</evidence>
<dbReference type="SUPFAM" id="SSF53474">
    <property type="entry name" value="alpha/beta-Hydrolases"/>
    <property type="match status" value="1"/>
</dbReference>
<keyword evidence="4" id="KW-1185">Reference proteome</keyword>
<dbReference type="Proteomes" id="UP000536746">
    <property type="component" value="Unassembled WGS sequence"/>
</dbReference>
<reference evidence="3 4" key="1">
    <citation type="journal article" date="2020" name="Front. Plant Sci.">
        <title>Isolation of Rhizosphere Bacteria That Improve Quality and Water Stress Tolerance in Greenhouse Ornamentals.</title>
        <authorList>
            <person name="Nordstedt N.P."/>
            <person name="Jones M.L."/>
        </authorList>
    </citation>
    <scope>NUCLEOTIDE SEQUENCE [LARGE SCALE GENOMIC DNA]</scope>
    <source>
        <strain evidence="3 4">C6C2</strain>
    </source>
</reference>
<evidence type="ECO:0000313" key="4">
    <source>
        <dbReference type="Proteomes" id="UP000536746"/>
    </source>
</evidence>
<proteinExistence type="predicted"/>
<protein>
    <submittedName>
        <fullName evidence="3">Hydrolase 2, exosortase A system-associated</fullName>
    </submittedName>
</protein>
<dbReference type="Gene3D" id="3.40.50.1820">
    <property type="entry name" value="alpha/beta hydrolase"/>
    <property type="match status" value="1"/>
</dbReference>
<keyword evidence="1 3" id="KW-0378">Hydrolase</keyword>
<dbReference type="InterPro" id="IPR017532">
    <property type="entry name" value="Hydrolase-2_PEP"/>
</dbReference>
<dbReference type="Pfam" id="PF12146">
    <property type="entry name" value="Hydrolase_4"/>
    <property type="match status" value="1"/>
</dbReference>
<dbReference type="GO" id="GO:0016787">
    <property type="term" value="F:hydrolase activity"/>
    <property type="evidence" value="ECO:0007669"/>
    <property type="project" value="UniProtKB-KW"/>
</dbReference>
<organism evidence="3 4">
    <name type="scientific">Herbaspirillum robiniae</name>
    <dbReference type="NCBI Taxonomy" id="2014887"/>
    <lineage>
        <taxon>Bacteria</taxon>
        <taxon>Pseudomonadati</taxon>
        <taxon>Pseudomonadota</taxon>
        <taxon>Betaproteobacteria</taxon>
        <taxon>Burkholderiales</taxon>
        <taxon>Oxalobacteraceae</taxon>
        <taxon>Herbaspirillum</taxon>
    </lineage>
</organism>
<dbReference type="NCBIfam" id="TIGR03101">
    <property type="entry name" value="hydr2_PEP"/>
    <property type="match status" value="1"/>
</dbReference>
<dbReference type="PANTHER" id="PTHR22946:SF9">
    <property type="entry name" value="POLYKETIDE TRANSFERASE AF380"/>
    <property type="match status" value="1"/>
</dbReference>
<dbReference type="PANTHER" id="PTHR22946">
    <property type="entry name" value="DIENELACTONE HYDROLASE DOMAIN-CONTAINING PROTEIN-RELATED"/>
    <property type="match status" value="1"/>
</dbReference>
<accession>A0ABX2LX28</accession>
<dbReference type="InterPro" id="IPR050261">
    <property type="entry name" value="FrsA_esterase"/>
</dbReference>
<gene>
    <name evidence="3" type="ORF">HNO84_09415</name>
</gene>
<dbReference type="InterPro" id="IPR029058">
    <property type="entry name" value="AB_hydrolase_fold"/>
</dbReference>
<feature type="domain" description="Serine aminopeptidase S33" evidence="2">
    <location>
        <begin position="55"/>
        <end position="160"/>
    </location>
</feature>